<accession>A0AAU7XB57</accession>
<dbReference type="Pfam" id="PF00196">
    <property type="entry name" value="GerE"/>
    <property type="match status" value="1"/>
</dbReference>
<dbReference type="Gene3D" id="1.10.10.10">
    <property type="entry name" value="Winged helix-like DNA-binding domain superfamily/Winged helix DNA-binding domain"/>
    <property type="match status" value="1"/>
</dbReference>
<evidence type="ECO:0000259" key="2">
    <source>
        <dbReference type="PROSITE" id="PS50043"/>
    </source>
</evidence>
<proteinExistence type="predicted"/>
<dbReference type="EMBL" id="CP158568">
    <property type="protein sequence ID" value="XBY44663.1"/>
    <property type="molecule type" value="Genomic_DNA"/>
</dbReference>
<gene>
    <name evidence="3" type="ORF">ABS361_22155</name>
</gene>
<dbReference type="KEGG" id="mflg:ABS361_22155"/>
<evidence type="ECO:0000256" key="1">
    <source>
        <dbReference type="ARBA" id="ARBA00023125"/>
    </source>
</evidence>
<dbReference type="GO" id="GO:0006355">
    <property type="term" value="P:regulation of DNA-templated transcription"/>
    <property type="evidence" value="ECO:0007669"/>
    <property type="project" value="InterPro"/>
</dbReference>
<dbReference type="InterPro" id="IPR016032">
    <property type="entry name" value="Sig_transdc_resp-reg_C-effctor"/>
</dbReference>
<dbReference type="AlphaFoldDB" id="A0AAU7XB57"/>
<feature type="domain" description="HTH luxR-type" evidence="2">
    <location>
        <begin position="12"/>
        <end position="78"/>
    </location>
</feature>
<dbReference type="SMART" id="SM00421">
    <property type="entry name" value="HTH_LUXR"/>
    <property type="match status" value="1"/>
</dbReference>
<dbReference type="InterPro" id="IPR000792">
    <property type="entry name" value="Tscrpt_reg_LuxR_C"/>
</dbReference>
<organism evidence="3">
    <name type="scientific">Methyloraptor flagellatus</name>
    <dbReference type="NCBI Taxonomy" id="3162530"/>
    <lineage>
        <taxon>Bacteria</taxon>
        <taxon>Pseudomonadati</taxon>
        <taxon>Pseudomonadota</taxon>
        <taxon>Alphaproteobacteria</taxon>
        <taxon>Hyphomicrobiales</taxon>
        <taxon>Ancalomicrobiaceae</taxon>
        <taxon>Methyloraptor</taxon>
    </lineage>
</organism>
<reference evidence="3" key="1">
    <citation type="submission" date="2024-06" db="EMBL/GenBank/DDBJ databases">
        <title>Methylostella associata gen. nov., sp. nov., a novel Ancalomicrobiaceae-affiliated facultatively methylotrophic bacteria that feed on methanotrophs of the genus Methylococcus.</title>
        <authorList>
            <person name="Saltykova V."/>
            <person name="Danilova O.V."/>
            <person name="Oshkin I.Y."/>
            <person name="Belova S.E."/>
            <person name="Pimenov N.V."/>
            <person name="Dedysh S.N."/>
        </authorList>
    </citation>
    <scope>NUCLEOTIDE SEQUENCE</scope>
    <source>
        <strain evidence="3">S20</strain>
    </source>
</reference>
<dbReference type="RefSeq" id="WP_407049753.1">
    <property type="nucleotide sequence ID" value="NZ_CP158568.1"/>
</dbReference>
<evidence type="ECO:0000313" key="3">
    <source>
        <dbReference type="EMBL" id="XBY44663.1"/>
    </source>
</evidence>
<protein>
    <submittedName>
        <fullName evidence="3">Helix-turn-helix transcriptional regulator</fullName>
    </submittedName>
</protein>
<dbReference type="PRINTS" id="PR00038">
    <property type="entry name" value="HTHLUXR"/>
</dbReference>
<sequence length="87" mass="9414">MPDVFGGDASGFAARVARLSRMQRFVLAQVACGRLNKQIAFDAGLAEATVKSHVTEILRRLGTRSRTEAAVKYAVLMDRFGDRSAVG</sequence>
<dbReference type="CDD" id="cd06170">
    <property type="entry name" value="LuxR_C_like"/>
    <property type="match status" value="1"/>
</dbReference>
<dbReference type="InterPro" id="IPR039420">
    <property type="entry name" value="WalR-like"/>
</dbReference>
<dbReference type="InterPro" id="IPR036388">
    <property type="entry name" value="WH-like_DNA-bd_sf"/>
</dbReference>
<dbReference type="PROSITE" id="PS50043">
    <property type="entry name" value="HTH_LUXR_2"/>
    <property type="match status" value="1"/>
</dbReference>
<name>A0AAU7XB57_9HYPH</name>
<dbReference type="SUPFAM" id="SSF46894">
    <property type="entry name" value="C-terminal effector domain of the bipartite response regulators"/>
    <property type="match status" value="1"/>
</dbReference>
<keyword evidence="1" id="KW-0238">DNA-binding</keyword>
<dbReference type="PANTHER" id="PTHR43214:SF42">
    <property type="entry name" value="TRANSCRIPTIONAL REGULATORY PROTEIN DESR"/>
    <property type="match status" value="1"/>
</dbReference>
<dbReference type="GO" id="GO:0003677">
    <property type="term" value="F:DNA binding"/>
    <property type="evidence" value="ECO:0007669"/>
    <property type="project" value="UniProtKB-KW"/>
</dbReference>
<dbReference type="PANTHER" id="PTHR43214">
    <property type="entry name" value="TWO-COMPONENT RESPONSE REGULATOR"/>
    <property type="match status" value="1"/>
</dbReference>